<feature type="binding site" description="axial binding residue" evidence="9">
    <location>
        <position position="42"/>
    </location>
    <ligand>
        <name>heme</name>
        <dbReference type="ChEBI" id="CHEBI:30413"/>
    </ligand>
    <ligandPart>
        <name>Fe</name>
        <dbReference type="ChEBI" id="CHEBI:18248"/>
    </ligandPart>
</feature>
<feature type="chain" id="PRO_5001815711" description="CFEM domain-containing protein" evidence="10">
    <location>
        <begin position="18"/>
        <end position="103"/>
    </location>
</feature>
<keyword evidence="4" id="KW-0964">Secreted</keyword>
<dbReference type="HOGENOM" id="CLU_2262919_0_0_1"/>
<evidence type="ECO:0000256" key="8">
    <source>
        <dbReference type="ARBA" id="ARBA00023288"/>
    </source>
</evidence>
<keyword evidence="5" id="KW-0325">Glycoprotein</keyword>
<sequence>MKATFFTLFAAAGMVAAQNLDAIPSCACVMEALPDAGCEGVDIQCACKNINKIMASASDCLQDACDPEELEQAQGGATELCGGEEIPSISSSSSDDNLTILLA</sequence>
<protein>
    <recommendedName>
        <fullName evidence="11">CFEM domain-containing protein</fullName>
    </recommendedName>
</protein>
<evidence type="ECO:0000313" key="13">
    <source>
        <dbReference type="Proteomes" id="UP000029964"/>
    </source>
</evidence>
<comment type="subcellular location">
    <subcellularLocation>
        <location evidence="1">Membrane</location>
        <topology evidence="1">Lipid-anchor</topology>
        <topology evidence="1">GPI-anchor</topology>
    </subcellularLocation>
    <subcellularLocation>
        <location evidence="2">Secreted</location>
    </subcellularLocation>
</comment>
<evidence type="ECO:0000256" key="4">
    <source>
        <dbReference type="ARBA" id="ARBA00022525"/>
    </source>
</evidence>
<feature type="signal peptide" evidence="10">
    <location>
        <begin position="1"/>
        <end position="17"/>
    </location>
</feature>
<dbReference type="Proteomes" id="UP000029964">
    <property type="component" value="Unassembled WGS sequence"/>
</dbReference>
<dbReference type="EMBL" id="JPKY01000013">
    <property type="protein sequence ID" value="KFH46981.1"/>
    <property type="molecule type" value="Genomic_DNA"/>
</dbReference>
<dbReference type="GO" id="GO:0005576">
    <property type="term" value="C:extracellular region"/>
    <property type="evidence" value="ECO:0007669"/>
    <property type="project" value="UniProtKB-SubCell"/>
</dbReference>
<name>A0A086TC99_HAPC1</name>
<feature type="disulfide bond" evidence="9">
    <location>
        <begin position="38"/>
        <end position="45"/>
    </location>
</feature>
<dbReference type="OrthoDB" id="3559948at2759"/>
<keyword evidence="9" id="KW-0408">Iron</keyword>
<dbReference type="InterPro" id="IPR008427">
    <property type="entry name" value="Extracellular_membr_CFEM_dom"/>
</dbReference>
<evidence type="ECO:0000259" key="11">
    <source>
        <dbReference type="PROSITE" id="PS52012"/>
    </source>
</evidence>
<proteinExistence type="inferred from homology"/>
<dbReference type="GO" id="GO:0098552">
    <property type="term" value="C:side of membrane"/>
    <property type="evidence" value="ECO:0007669"/>
    <property type="project" value="UniProtKB-KW"/>
</dbReference>
<keyword evidence="5" id="KW-0336">GPI-anchor</keyword>
<dbReference type="GO" id="GO:0046872">
    <property type="term" value="F:metal ion binding"/>
    <property type="evidence" value="ECO:0007669"/>
    <property type="project" value="UniProtKB-UniRule"/>
</dbReference>
<dbReference type="PROSITE" id="PS52012">
    <property type="entry name" value="CFEM"/>
    <property type="match status" value="1"/>
</dbReference>
<organism evidence="12 13">
    <name type="scientific">Hapsidospora chrysogenum (strain ATCC 11550 / CBS 779.69 / DSM 880 / IAM 14645 / JCM 23072 / IMI 49137)</name>
    <name type="common">Acremonium chrysogenum</name>
    <dbReference type="NCBI Taxonomy" id="857340"/>
    <lineage>
        <taxon>Eukaryota</taxon>
        <taxon>Fungi</taxon>
        <taxon>Dikarya</taxon>
        <taxon>Ascomycota</taxon>
        <taxon>Pezizomycotina</taxon>
        <taxon>Sordariomycetes</taxon>
        <taxon>Hypocreomycetidae</taxon>
        <taxon>Hypocreales</taxon>
        <taxon>Bionectriaceae</taxon>
        <taxon>Hapsidospora</taxon>
    </lineage>
</organism>
<evidence type="ECO:0000256" key="10">
    <source>
        <dbReference type="SAM" id="SignalP"/>
    </source>
</evidence>
<evidence type="ECO:0000256" key="7">
    <source>
        <dbReference type="ARBA" id="ARBA00023157"/>
    </source>
</evidence>
<dbReference type="AlphaFoldDB" id="A0A086TC99"/>
<keyword evidence="7 9" id="KW-1015">Disulfide bond</keyword>
<keyword evidence="6 10" id="KW-0732">Signal</keyword>
<gene>
    <name evidence="12" type="ORF">ACRE_021570</name>
</gene>
<comment type="caution">
    <text evidence="12">The sequence shown here is derived from an EMBL/GenBank/DDBJ whole genome shotgun (WGS) entry which is preliminary data.</text>
</comment>
<keyword evidence="13" id="KW-1185">Reference proteome</keyword>
<accession>A0A086TC99</accession>
<dbReference type="Pfam" id="PF05730">
    <property type="entry name" value="CFEM"/>
    <property type="match status" value="1"/>
</dbReference>
<feature type="domain" description="CFEM" evidence="11">
    <location>
        <begin position="1"/>
        <end position="103"/>
    </location>
</feature>
<evidence type="ECO:0000313" key="12">
    <source>
        <dbReference type="EMBL" id="KFH46981.1"/>
    </source>
</evidence>
<keyword evidence="8" id="KW-0449">Lipoprotein</keyword>
<evidence type="ECO:0000256" key="6">
    <source>
        <dbReference type="ARBA" id="ARBA00022729"/>
    </source>
</evidence>
<evidence type="ECO:0000256" key="9">
    <source>
        <dbReference type="PROSITE-ProRule" id="PRU01356"/>
    </source>
</evidence>
<comment type="caution">
    <text evidence="9">Lacks conserved residue(s) required for the propagation of feature annotation.</text>
</comment>
<evidence type="ECO:0000256" key="3">
    <source>
        <dbReference type="ARBA" id="ARBA00010031"/>
    </source>
</evidence>
<evidence type="ECO:0000256" key="2">
    <source>
        <dbReference type="ARBA" id="ARBA00004613"/>
    </source>
</evidence>
<keyword evidence="9" id="KW-0479">Metal-binding</keyword>
<keyword evidence="5" id="KW-0472">Membrane</keyword>
<comment type="similarity">
    <text evidence="3">Belongs to the RBT5 family.</text>
</comment>
<evidence type="ECO:0000256" key="5">
    <source>
        <dbReference type="ARBA" id="ARBA00022622"/>
    </source>
</evidence>
<dbReference type="STRING" id="857340.A0A086TC99"/>
<reference evidence="13" key="1">
    <citation type="journal article" date="2014" name="Genome Announc.">
        <title>Genome sequence and annotation of Acremonium chrysogenum, producer of the beta-lactam antibiotic cephalosporin C.</title>
        <authorList>
            <person name="Terfehr D."/>
            <person name="Dahlmann T.A."/>
            <person name="Specht T."/>
            <person name="Zadra I."/>
            <person name="Kuernsteiner H."/>
            <person name="Kueck U."/>
        </authorList>
    </citation>
    <scope>NUCLEOTIDE SEQUENCE [LARGE SCALE GENOMIC DNA]</scope>
    <source>
        <strain evidence="13">ATCC 11550 / CBS 779.69 / DSM 880 / IAM 14645 / JCM 23072 / IMI 49137</strain>
    </source>
</reference>
<evidence type="ECO:0000256" key="1">
    <source>
        <dbReference type="ARBA" id="ARBA00004589"/>
    </source>
</evidence>
<keyword evidence="9" id="KW-0349">Heme</keyword>